<evidence type="ECO:0000259" key="1">
    <source>
        <dbReference type="PROSITE" id="PS50930"/>
    </source>
</evidence>
<protein>
    <submittedName>
        <fullName evidence="2">LytTR family transcriptional regulator DNA-binding domain-containing protein</fullName>
    </submittedName>
</protein>
<dbReference type="Pfam" id="PF04397">
    <property type="entry name" value="LytTR"/>
    <property type="match status" value="1"/>
</dbReference>
<dbReference type="InterPro" id="IPR007492">
    <property type="entry name" value="LytTR_DNA-bd_dom"/>
</dbReference>
<dbReference type="Proteomes" id="UP000824128">
    <property type="component" value="Unassembled WGS sequence"/>
</dbReference>
<dbReference type="PANTHER" id="PTHR37299">
    <property type="entry name" value="TRANSCRIPTIONAL REGULATOR-RELATED"/>
    <property type="match status" value="1"/>
</dbReference>
<sequence>MQVEFRIDETCTEPKVLVLASGMTDEVARLLRRLTAEAPPALSGFREGEAALLEPSDIVRVHTSGGRVVAVTTRGEYQLRQRLYELEARLDPAVFVRISHSEIINLRRTKGFDLSLAGTIRVTMDNGDTAYVSRRYVAKIRGILGL</sequence>
<dbReference type="EMBL" id="DVNZ01000088">
    <property type="protein sequence ID" value="HIU94054.1"/>
    <property type="molecule type" value="Genomic_DNA"/>
</dbReference>
<comment type="caution">
    <text evidence="2">The sequence shown here is derived from an EMBL/GenBank/DDBJ whole genome shotgun (WGS) entry which is preliminary data.</text>
</comment>
<organism evidence="2 3">
    <name type="scientific">Candidatus Aphodomorpha intestinavium</name>
    <dbReference type="NCBI Taxonomy" id="2840672"/>
    <lineage>
        <taxon>Bacteria</taxon>
        <taxon>Bacillati</taxon>
        <taxon>Bacillota</taxon>
        <taxon>Clostridia</taxon>
        <taxon>Eubacteriales</taxon>
        <taxon>Candidatus Aphodomorpha</taxon>
    </lineage>
</organism>
<reference evidence="2" key="2">
    <citation type="journal article" date="2021" name="PeerJ">
        <title>Extensive microbial diversity within the chicken gut microbiome revealed by metagenomics and culture.</title>
        <authorList>
            <person name="Gilroy R."/>
            <person name="Ravi A."/>
            <person name="Getino M."/>
            <person name="Pursley I."/>
            <person name="Horton D.L."/>
            <person name="Alikhan N.F."/>
            <person name="Baker D."/>
            <person name="Gharbi K."/>
            <person name="Hall N."/>
            <person name="Watson M."/>
            <person name="Adriaenssens E.M."/>
            <person name="Foster-Nyarko E."/>
            <person name="Jarju S."/>
            <person name="Secka A."/>
            <person name="Antonio M."/>
            <person name="Oren A."/>
            <person name="Chaudhuri R.R."/>
            <person name="La Ragione R."/>
            <person name="Hildebrand F."/>
            <person name="Pallen M.J."/>
        </authorList>
    </citation>
    <scope>NUCLEOTIDE SEQUENCE</scope>
    <source>
        <strain evidence="2">ChiGjej2B2-16831</strain>
    </source>
</reference>
<dbReference type="GO" id="GO:0003677">
    <property type="term" value="F:DNA binding"/>
    <property type="evidence" value="ECO:0007669"/>
    <property type="project" value="UniProtKB-KW"/>
</dbReference>
<dbReference type="Gene3D" id="2.40.50.1020">
    <property type="entry name" value="LytTr DNA-binding domain"/>
    <property type="match status" value="1"/>
</dbReference>
<dbReference type="SMART" id="SM00850">
    <property type="entry name" value="LytTR"/>
    <property type="match status" value="1"/>
</dbReference>
<dbReference type="PROSITE" id="PS50930">
    <property type="entry name" value="HTH_LYTTR"/>
    <property type="match status" value="1"/>
</dbReference>
<reference evidence="2" key="1">
    <citation type="submission" date="2020-10" db="EMBL/GenBank/DDBJ databases">
        <authorList>
            <person name="Gilroy R."/>
        </authorList>
    </citation>
    <scope>NUCLEOTIDE SEQUENCE</scope>
    <source>
        <strain evidence="2">ChiGjej2B2-16831</strain>
    </source>
</reference>
<dbReference type="InterPro" id="IPR046947">
    <property type="entry name" value="LytR-like"/>
</dbReference>
<name>A0A9D1N3G8_9FIRM</name>
<gene>
    <name evidence="2" type="ORF">IAD24_02730</name>
</gene>
<accession>A0A9D1N3G8</accession>
<dbReference type="AlphaFoldDB" id="A0A9D1N3G8"/>
<evidence type="ECO:0000313" key="3">
    <source>
        <dbReference type="Proteomes" id="UP000824128"/>
    </source>
</evidence>
<feature type="domain" description="HTH LytTR-type" evidence="1">
    <location>
        <begin position="42"/>
        <end position="146"/>
    </location>
</feature>
<keyword evidence="2" id="KW-0238">DNA-binding</keyword>
<evidence type="ECO:0000313" key="2">
    <source>
        <dbReference type="EMBL" id="HIU94054.1"/>
    </source>
</evidence>
<dbReference type="GO" id="GO:0000156">
    <property type="term" value="F:phosphorelay response regulator activity"/>
    <property type="evidence" value="ECO:0007669"/>
    <property type="project" value="InterPro"/>
</dbReference>
<dbReference type="PANTHER" id="PTHR37299:SF1">
    <property type="entry name" value="STAGE 0 SPORULATION PROTEIN A HOMOLOG"/>
    <property type="match status" value="1"/>
</dbReference>
<proteinExistence type="predicted"/>